<comment type="caution">
    <text evidence="1">The sequence shown here is derived from an EMBL/GenBank/DDBJ whole genome shotgun (WGS) entry which is preliminary data.</text>
</comment>
<gene>
    <name evidence="1" type="ORF">NUW54_g8578</name>
</gene>
<proteinExistence type="predicted"/>
<organism evidence="1 2">
    <name type="scientific">Trametes sanguinea</name>
    <dbReference type="NCBI Taxonomy" id="158606"/>
    <lineage>
        <taxon>Eukaryota</taxon>
        <taxon>Fungi</taxon>
        <taxon>Dikarya</taxon>
        <taxon>Basidiomycota</taxon>
        <taxon>Agaricomycotina</taxon>
        <taxon>Agaricomycetes</taxon>
        <taxon>Polyporales</taxon>
        <taxon>Polyporaceae</taxon>
        <taxon>Trametes</taxon>
    </lineage>
</organism>
<sequence>MSLVTALRTGRVAHAPAAALAPASGITLQSRGYAAPAKPAQKTASKFKRKNQDPEKNKRGPRDPGSFRPMSVANLTHPIFQSEQRSQLKLPLFRPEALTPAAATKAMAFPQDESPALKAFGLPRNILVDYLLLAKPCSVVRQVTVDVLDQLDNAAGSSSLDSRIVLTGKAGSGKSYLMLQAVQYCIQKEWLTLYIPRVAISLVNSSTAYAYDARTQTYGQPAFAQQLLKRFADVNAALLQSLTVQNSYPLEDRTVPTGAPLADLINVGTEIQNYAPTVLNALLDELALQTKYPVLLAVDDFQALYCTSQYRDPFFRSVKSYHLMLPRALLEFASGKKSFVRSWCVPRRTLHAMTRNTARPLELIEALGLEPLGPSNPYVPRLPELVDYAKGLKNFPVPEQLTVDEAASIYDVWQQSKALHIPLADEMFLAKYTEANGNAGKFVKDGLLETVAM</sequence>
<accession>A0ACC1PCD7</accession>
<dbReference type="EMBL" id="JANSHE010002684">
    <property type="protein sequence ID" value="KAJ2990098.1"/>
    <property type="molecule type" value="Genomic_DNA"/>
</dbReference>
<dbReference type="Proteomes" id="UP001144978">
    <property type="component" value="Unassembled WGS sequence"/>
</dbReference>
<evidence type="ECO:0000313" key="2">
    <source>
        <dbReference type="Proteomes" id="UP001144978"/>
    </source>
</evidence>
<name>A0ACC1PCD7_9APHY</name>
<reference evidence="1" key="1">
    <citation type="submission" date="2022-08" db="EMBL/GenBank/DDBJ databases">
        <title>Genome Sequence of Pycnoporus sanguineus.</title>
        <authorList>
            <person name="Buettner E."/>
        </authorList>
    </citation>
    <scope>NUCLEOTIDE SEQUENCE</scope>
    <source>
        <strain evidence="1">CG-C14</strain>
    </source>
</reference>
<keyword evidence="2" id="KW-1185">Reference proteome</keyword>
<evidence type="ECO:0000313" key="1">
    <source>
        <dbReference type="EMBL" id="KAJ2990098.1"/>
    </source>
</evidence>
<protein>
    <submittedName>
        <fullName evidence="1">Uncharacterized protein</fullName>
    </submittedName>
</protein>